<dbReference type="InterPro" id="IPR003481">
    <property type="entry name" value="FliD_N"/>
</dbReference>
<keyword evidence="8" id="KW-0966">Cell projection</keyword>
<sequence length="694" mass="74149">MGVGKLSSLGIGSKVLNYDVIDKLKAADEKTMIAPIDKKMENNIQKQKALVEIKSLISALESPVQALSDYSTYTARNSHVSGDALKASVSPGIPLQNIKVDVESLAQGDINEVGTHFRSRDDAFSQANTKLHFYTNGKNYTIDIKAGMSLGDVAQAITDGSDGNAMGIVMKTGGDKPYQLMINSKNTGANSRLFFGTSVVSHLSSDAPITLSLASAPSPDGKTPAKAEHDFFVKVYDANNKLVEIPIALDLSTATPVPKKNEVLRAAIQKALEDNPDTKSLVDSGQLNVEVVDDGKSLIINDKRGLEVAVGGAKAGELGFVQDKSESGDLFKATTGIKQGKIEGTIRINDHDINLGAITLIGNSSTQNGEAIVKAINAIKGLHASMGADGKLVLNSDSGELRIAGVGPTGKAGLRNIGLTEGLTQNYAHTQGLFALKNLQKAGDAKFTYDGATITRPTNEVNDVINGVSLSLLGKTEPGKPAIVSITRDNKAIVDHVKEFVKAYNALIPKLDETTRYDPDTRIAGIFNGVGDIRTIRSSINNAIAFTRTTEKGVDSLMKYGIMFNENGQLSLDESKLSSALGTDPQGVQDFFYGSQVKSMGGKEIHQEGIFERLGKVLSHLVDGSSASLKIYGDSLEQDAKDLRRDKQSAMDLLKTRYDIMAERFAAYDGQISKANKSFDAVQMMIDQAAAKKN</sequence>
<dbReference type="Pfam" id="PF07196">
    <property type="entry name" value="Flagellin_IN"/>
    <property type="match status" value="1"/>
</dbReference>
<dbReference type="AlphaFoldDB" id="A0A553V035"/>
<dbReference type="GO" id="GO:0005576">
    <property type="term" value="C:extracellular region"/>
    <property type="evidence" value="ECO:0007669"/>
    <property type="project" value="UniProtKB-SubCell"/>
</dbReference>
<dbReference type="GO" id="GO:0071973">
    <property type="term" value="P:bacterial-type flagellum-dependent cell motility"/>
    <property type="evidence" value="ECO:0007669"/>
    <property type="project" value="TreeGrafter"/>
</dbReference>
<reference evidence="8" key="2">
    <citation type="submission" date="2019-07" db="EMBL/GenBank/DDBJ databases">
        <authorList>
            <person name="Papic B."/>
        </authorList>
    </citation>
    <scope>NUCLEOTIDE SEQUENCE [LARGE SCALE GENOMIC DNA]</scope>
    <source>
        <strain evidence="8">L8b</strain>
    </source>
</reference>
<name>A0A553V035_9HELI</name>
<comment type="subcellular location">
    <subcellularLocation>
        <location evidence="5">Secreted</location>
    </subcellularLocation>
    <subcellularLocation>
        <location evidence="5">Bacterial flagellum</location>
    </subcellularLocation>
</comment>
<evidence type="ECO:0000256" key="4">
    <source>
        <dbReference type="ARBA" id="ARBA00023143"/>
    </source>
</evidence>
<dbReference type="InterPro" id="IPR010809">
    <property type="entry name" value="FliD_C"/>
</dbReference>
<dbReference type="PANTHER" id="PTHR30288">
    <property type="entry name" value="FLAGELLAR CAP/ASSEMBLY PROTEIN FLID"/>
    <property type="match status" value="1"/>
</dbReference>
<comment type="caution">
    <text evidence="8">The sequence shown here is derived from an EMBL/GenBank/DDBJ whole genome shotgun (WGS) entry which is preliminary data.</text>
</comment>
<evidence type="ECO:0000259" key="7">
    <source>
        <dbReference type="Pfam" id="PF07195"/>
    </source>
</evidence>
<dbReference type="GO" id="GO:0009421">
    <property type="term" value="C:bacterial-type flagellum filament cap"/>
    <property type="evidence" value="ECO:0007669"/>
    <property type="project" value="InterPro"/>
</dbReference>
<dbReference type="InterPro" id="IPR040026">
    <property type="entry name" value="FliD"/>
</dbReference>
<accession>A0A553V035</accession>
<dbReference type="Pfam" id="PF02465">
    <property type="entry name" value="FliD_N"/>
    <property type="match status" value="1"/>
</dbReference>
<feature type="domain" description="Flagellar hook-associated protein 2 N-terminal" evidence="6">
    <location>
        <begin position="18"/>
        <end position="108"/>
    </location>
</feature>
<proteinExistence type="inferred from homology"/>
<keyword evidence="9" id="KW-1185">Reference proteome</keyword>
<evidence type="ECO:0000256" key="3">
    <source>
        <dbReference type="ARBA" id="ARBA00023054"/>
    </source>
</evidence>
<keyword evidence="8" id="KW-0969">Cilium</keyword>
<feature type="domain" description="Flagellar hook-associated protein 2 C-terminal" evidence="7">
    <location>
        <begin position="442"/>
        <end position="677"/>
    </location>
</feature>
<gene>
    <name evidence="8" type="primary">fliD</name>
    <name evidence="8" type="ORF">FNE76_03690</name>
</gene>
<dbReference type="GO" id="GO:0009424">
    <property type="term" value="C:bacterial-type flagellum hook"/>
    <property type="evidence" value="ECO:0007669"/>
    <property type="project" value="UniProtKB-UniRule"/>
</dbReference>
<reference evidence="8" key="1">
    <citation type="submission" date="2019-07" db="EMBL/GenBank/DDBJ databases">
        <title>Helicobacter labacensis sp. nov., Helicobacter mehlei sp. nov. and Helicobacter vulpis sp. nov., isolated from gastric mucosa of red fox (Vulpis vulpis).</title>
        <authorList>
            <person name="Kusar D."/>
            <person name="Gruntar I."/>
            <person name="Pate M."/>
            <person name="Zajc U."/>
            <person name="Ocepek M."/>
        </authorList>
    </citation>
    <scope>NUCLEOTIDE SEQUENCE [LARGE SCALE GENOMIC DNA]</scope>
    <source>
        <strain evidence="8">L8b</strain>
    </source>
</reference>
<evidence type="ECO:0000313" key="9">
    <source>
        <dbReference type="Proteomes" id="UP000319322"/>
    </source>
</evidence>
<comment type="subunit">
    <text evidence="2 5">Homopentamer.</text>
</comment>
<dbReference type="InterPro" id="IPR010810">
    <property type="entry name" value="Flagellin_hook_IN_motif"/>
</dbReference>
<comment type="similarity">
    <text evidence="1 5">Belongs to the FliD family.</text>
</comment>
<keyword evidence="3" id="KW-0175">Coiled coil</keyword>
<evidence type="ECO:0000313" key="8">
    <source>
        <dbReference type="EMBL" id="TSA85581.1"/>
    </source>
</evidence>
<evidence type="ECO:0000256" key="1">
    <source>
        <dbReference type="ARBA" id="ARBA00009764"/>
    </source>
</evidence>
<evidence type="ECO:0000256" key="2">
    <source>
        <dbReference type="ARBA" id="ARBA00011255"/>
    </source>
</evidence>
<dbReference type="Proteomes" id="UP000319322">
    <property type="component" value="Unassembled WGS sequence"/>
</dbReference>
<keyword evidence="5" id="KW-0964">Secreted</keyword>
<evidence type="ECO:0000256" key="5">
    <source>
        <dbReference type="RuleBase" id="RU362066"/>
    </source>
</evidence>
<dbReference type="GO" id="GO:0007155">
    <property type="term" value="P:cell adhesion"/>
    <property type="evidence" value="ECO:0007669"/>
    <property type="project" value="InterPro"/>
</dbReference>
<dbReference type="EMBL" id="VKGC01000006">
    <property type="protein sequence ID" value="TSA85581.1"/>
    <property type="molecule type" value="Genomic_DNA"/>
</dbReference>
<keyword evidence="8" id="KW-0282">Flagellum</keyword>
<evidence type="ECO:0000259" key="6">
    <source>
        <dbReference type="Pfam" id="PF02465"/>
    </source>
</evidence>
<keyword evidence="4 5" id="KW-0975">Bacterial flagellum</keyword>
<organism evidence="8 9">
    <name type="scientific">Helicobacter mehlei</name>
    <dbReference type="NCBI Taxonomy" id="2316080"/>
    <lineage>
        <taxon>Bacteria</taxon>
        <taxon>Pseudomonadati</taxon>
        <taxon>Campylobacterota</taxon>
        <taxon>Epsilonproteobacteria</taxon>
        <taxon>Campylobacterales</taxon>
        <taxon>Helicobacteraceae</taxon>
        <taxon>Helicobacter</taxon>
    </lineage>
</organism>
<dbReference type="NCBIfam" id="NF006282">
    <property type="entry name" value="PRK08453.1"/>
    <property type="match status" value="1"/>
</dbReference>
<dbReference type="PANTHER" id="PTHR30288:SF0">
    <property type="entry name" value="FLAGELLAR HOOK-ASSOCIATED PROTEIN 2"/>
    <property type="match status" value="1"/>
</dbReference>
<dbReference type="RefSeq" id="WP_120947622.1">
    <property type="nucleotide sequence ID" value="NZ_QXQS01000002.1"/>
</dbReference>
<dbReference type="Pfam" id="PF07195">
    <property type="entry name" value="FliD_C"/>
    <property type="match status" value="1"/>
</dbReference>
<protein>
    <recommendedName>
        <fullName evidence="5">Flagellar hook-associated protein 2</fullName>
        <shortName evidence="5">HAP2</shortName>
    </recommendedName>
    <alternativeName>
        <fullName evidence="5">Flagellar cap protein</fullName>
    </alternativeName>
</protein>
<comment type="function">
    <text evidence="5">Required for morphogenesis and for the elongation of the flagellar filament by facilitating polymerization of the flagellin monomers at the tip of growing filament. Forms a capping structure, which prevents flagellin subunits (transported through the central channel of the flagellum) from leaking out without polymerization at the distal end.</text>
</comment>